<dbReference type="Proteomes" id="UP000544107">
    <property type="component" value="Unassembled WGS sequence"/>
</dbReference>
<organism evidence="2 3">
    <name type="scientific">Allorhizobium taibaishanense</name>
    <dbReference type="NCBI Taxonomy" id="887144"/>
    <lineage>
        <taxon>Bacteria</taxon>
        <taxon>Pseudomonadati</taxon>
        <taxon>Pseudomonadota</taxon>
        <taxon>Alphaproteobacteria</taxon>
        <taxon>Hyphomicrobiales</taxon>
        <taxon>Rhizobiaceae</taxon>
        <taxon>Rhizobium/Agrobacterium group</taxon>
        <taxon>Allorhizobium</taxon>
    </lineage>
</organism>
<keyword evidence="1" id="KW-0812">Transmembrane</keyword>
<reference evidence="2 3" key="1">
    <citation type="submission" date="2020-08" db="EMBL/GenBank/DDBJ databases">
        <title>Genomic Encyclopedia of Type Strains, Phase IV (KMG-IV): sequencing the most valuable type-strain genomes for metagenomic binning, comparative biology and taxonomic classification.</title>
        <authorList>
            <person name="Goeker M."/>
        </authorList>
    </citation>
    <scope>NUCLEOTIDE SEQUENCE [LARGE SCALE GENOMIC DNA]</scope>
    <source>
        <strain evidence="2 3">DSM 100021</strain>
    </source>
</reference>
<gene>
    <name evidence="2" type="ORF">GGQ71_000444</name>
</gene>
<dbReference type="EMBL" id="JACIED010000001">
    <property type="protein sequence ID" value="MBB4006208.1"/>
    <property type="molecule type" value="Genomic_DNA"/>
</dbReference>
<keyword evidence="1" id="KW-0472">Membrane</keyword>
<sequence>MHLLLALGVTILTAVALNIKSAAVASSDGNWGGAVGAMIFGPVVVFFLIHTILYYGTRLVRRKSPLKSYSRSRLCYISAAVAILGVIGSLGQPT</sequence>
<protein>
    <submittedName>
        <fullName evidence="2">Uncharacterized protein</fullName>
    </submittedName>
</protein>
<comment type="caution">
    <text evidence="2">The sequence shown here is derived from an EMBL/GenBank/DDBJ whole genome shotgun (WGS) entry which is preliminary data.</text>
</comment>
<feature type="transmembrane region" description="Helical" evidence="1">
    <location>
        <begin position="74"/>
        <end position="91"/>
    </location>
</feature>
<proteinExistence type="predicted"/>
<evidence type="ECO:0000256" key="1">
    <source>
        <dbReference type="SAM" id="Phobius"/>
    </source>
</evidence>
<evidence type="ECO:0000313" key="2">
    <source>
        <dbReference type="EMBL" id="MBB4006208.1"/>
    </source>
</evidence>
<name>A0A7W6HJP9_9HYPH</name>
<accession>A0A7W6HJP9</accession>
<dbReference type="AlphaFoldDB" id="A0A7W6HJP9"/>
<keyword evidence="1" id="KW-1133">Transmembrane helix</keyword>
<feature type="transmembrane region" description="Helical" evidence="1">
    <location>
        <begin position="35"/>
        <end position="54"/>
    </location>
</feature>
<evidence type="ECO:0000313" key="3">
    <source>
        <dbReference type="Proteomes" id="UP000544107"/>
    </source>
</evidence>